<proteinExistence type="predicted"/>
<dbReference type="Proteomes" id="UP000001292">
    <property type="component" value="Unassembled WGS sequence"/>
</dbReference>
<feature type="compositionally biased region" description="Low complexity" evidence="1">
    <location>
        <begin position="45"/>
        <end position="55"/>
    </location>
</feature>
<dbReference type="AlphaFoldDB" id="B4IGD5"/>
<organism evidence="3">
    <name type="scientific">Drosophila sechellia</name>
    <name type="common">Fruit fly</name>
    <dbReference type="NCBI Taxonomy" id="7238"/>
    <lineage>
        <taxon>Eukaryota</taxon>
        <taxon>Metazoa</taxon>
        <taxon>Ecdysozoa</taxon>
        <taxon>Arthropoda</taxon>
        <taxon>Hexapoda</taxon>
        <taxon>Insecta</taxon>
        <taxon>Pterygota</taxon>
        <taxon>Neoptera</taxon>
        <taxon>Endopterygota</taxon>
        <taxon>Diptera</taxon>
        <taxon>Brachycera</taxon>
        <taxon>Muscomorpha</taxon>
        <taxon>Ephydroidea</taxon>
        <taxon>Drosophilidae</taxon>
        <taxon>Drosophila</taxon>
        <taxon>Sophophora</taxon>
    </lineage>
</organism>
<evidence type="ECO:0000313" key="2">
    <source>
        <dbReference type="EMBL" id="EDW48869.1"/>
    </source>
</evidence>
<evidence type="ECO:0000313" key="3">
    <source>
        <dbReference type="Proteomes" id="UP000001292"/>
    </source>
</evidence>
<gene>
    <name evidence="2" type="primary">Dsec\GM17551</name>
    <name evidence="2" type="ORF">Dsec_GM17551</name>
</gene>
<dbReference type="HOGENOM" id="CLU_2592329_0_0_1"/>
<evidence type="ECO:0000256" key="1">
    <source>
        <dbReference type="SAM" id="MobiDB-lite"/>
    </source>
</evidence>
<name>B4IGD5_DROSE</name>
<keyword evidence="3" id="KW-1185">Reference proteome</keyword>
<dbReference type="EMBL" id="CH480835">
    <property type="protein sequence ID" value="EDW48869.1"/>
    <property type="molecule type" value="Genomic_DNA"/>
</dbReference>
<feature type="region of interest" description="Disordered" evidence="1">
    <location>
        <begin position="32"/>
        <end position="80"/>
    </location>
</feature>
<reference evidence="2 3" key="1">
    <citation type="journal article" date="2007" name="Nature">
        <title>Evolution of genes and genomes on the Drosophila phylogeny.</title>
        <authorList>
            <consortium name="Drosophila 12 Genomes Consortium"/>
            <person name="Clark A.G."/>
            <person name="Eisen M.B."/>
            <person name="Smith D.R."/>
            <person name="Bergman C.M."/>
            <person name="Oliver B."/>
            <person name="Markow T.A."/>
            <person name="Kaufman T.C."/>
            <person name="Kellis M."/>
            <person name="Gelbart W."/>
            <person name="Iyer V.N."/>
            <person name="Pollard D.A."/>
            <person name="Sackton T.B."/>
            <person name="Larracuente A.M."/>
            <person name="Singh N.D."/>
            <person name="Abad J.P."/>
            <person name="Abt D.N."/>
            <person name="Adryan B."/>
            <person name="Aguade M."/>
            <person name="Akashi H."/>
            <person name="Anderson W.W."/>
            <person name="Aquadro C.F."/>
            <person name="Ardell D.H."/>
            <person name="Arguello R."/>
            <person name="Artieri C.G."/>
            <person name="Barbash D.A."/>
            <person name="Barker D."/>
            <person name="Barsanti P."/>
            <person name="Batterham P."/>
            <person name="Batzoglou S."/>
            <person name="Begun D."/>
            <person name="Bhutkar A."/>
            <person name="Blanco E."/>
            <person name="Bosak S.A."/>
            <person name="Bradley R.K."/>
            <person name="Brand A.D."/>
            <person name="Brent M.R."/>
            <person name="Brooks A.N."/>
            <person name="Brown R.H."/>
            <person name="Butlin R.K."/>
            <person name="Caggese C."/>
            <person name="Calvi B.R."/>
            <person name="Bernardo de Carvalho A."/>
            <person name="Caspi A."/>
            <person name="Castrezana S."/>
            <person name="Celniker S.E."/>
            <person name="Chang J.L."/>
            <person name="Chapple C."/>
            <person name="Chatterji S."/>
            <person name="Chinwalla A."/>
            <person name="Civetta A."/>
            <person name="Clifton S.W."/>
            <person name="Comeron J.M."/>
            <person name="Costello J.C."/>
            <person name="Coyne J.A."/>
            <person name="Daub J."/>
            <person name="David R.G."/>
            <person name="Delcher A.L."/>
            <person name="Delehaunty K."/>
            <person name="Do C.B."/>
            <person name="Ebling H."/>
            <person name="Edwards K."/>
            <person name="Eickbush T."/>
            <person name="Evans J.D."/>
            <person name="Filipski A."/>
            <person name="Findeiss S."/>
            <person name="Freyhult E."/>
            <person name="Fulton L."/>
            <person name="Fulton R."/>
            <person name="Garcia A.C."/>
            <person name="Gardiner A."/>
            <person name="Garfield D.A."/>
            <person name="Garvin B.E."/>
            <person name="Gibson G."/>
            <person name="Gilbert D."/>
            <person name="Gnerre S."/>
            <person name="Godfrey J."/>
            <person name="Good R."/>
            <person name="Gotea V."/>
            <person name="Gravely B."/>
            <person name="Greenberg A.J."/>
            <person name="Griffiths-Jones S."/>
            <person name="Gross S."/>
            <person name="Guigo R."/>
            <person name="Gustafson E.A."/>
            <person name="Haerty W."/>
            <person name="Hahn M.W."/>
            <person name="Halligan D.L."/>
            <person name="Halpern A.L."/>
            <person name="Halter G.M."/>
            <person name="Han M.V."/>
            <person name="Heger A."/>
            <person name="Hillier L."/>
            <person name="Hinrichs A.S."/>
            <person name="Holmes I."/>
            <person name="Hoskins R.A."/>
            <person name="Hubisz M.J."/>
            <person name="Hultmark D."/>
            <person name="Huntley M.A."/>
            <person name="Jaffe D.B."/>
            <person name="Jagadeeshan S."/>
            <person name="Jeck W.R."/>
            <person name="Johnson J."/>
            <person name="Jones C.D."/>
            <person name="Jordan W.C."/>
            <person name="Karpen G.H."/>
            <person name="Kataoka E."/>
            <person name="Keightley P.D."/>
            <person name="Kheradpour P."/>
            <person name="Kirkness E.F."/>
            <person name="Koerich L.B."/>
            <person name="Kristiansen K."/>
            <person name="Kudrna D."/>
            <person name="Kulathinal R.J."/>
            <person name="Kumar S."/>
            <person name="Kwok R."/>
            <person name="Lander E."/>
            <person name="Langley C.H."/>
            <person name="Lapoint R."/>
            <person name="Lazzaro B.P."/>
            <person name="Lee S.J."/>
            <person name="Levesque L."/>
            <person name="Li R."/>
            <person name="Lin C.F."/>
            <person name="Lin M.F."/>
            <person name="Lindblad-Toh K."/>
            <person name="Llopart A."/>
            <person name="Long M."/>
            <person name="Low L."/>
            <person name="Lozovsky E."/>
            <person name="Lu J."/>
            <person name="Luo M."/>
            <person name="Machado C.A."/>
            <person name="Makalowski W."/>
            <person name="Marzo M."/>
            <person name="Matsuda M."/>
            <person name="Matzkin L."/>
            <person name="McAllister B."/>
            <person name="McBride C.S."/>
            <person name="McKernan B."/>
            <person name="McKernan K."/>
            <person name="Mendez-Lago M."/>
            <person name="Minx P."/>
            <person name="Mollenhauer M.U."/>
            <person name="Montooth K."/>
            <person name="Mount S.M."/>
            <person name="Mu X."/>
            <person name="Myers E."/>
            <person name="Negre B."/>
            <person name="Newfeld S."/>
            <person name="Nielsen R."/>
            <person name="Noor M.A."/>
            <person name="O'Grady P."/>
            <person name="Pachter L."/>
            <person name="Papaceit M."/>
            <person name="Parisi M.J."/>
            <person name="Parisi M."/>
            <person name="Parts L."/>
            <person name="Pedersen J.S."/>
            <person name="Pesole G."/>
            <person name="Phillippy A.M."/>
            <person name="Ponting C.P."/>
            <person name="Pop M."/>
            <person name="Porcelli D."/>
            <person name="Powell J.R."/>
            <person name="Prohaska S."/>
            <person name="Pruitt K."/>
            <person name="Puig M."/>
            <person name="Quesneville H."/>
            <person name="Ram K.R."/>
            <person name="Rand D."/>
            <person name="Rasmussen M.D."/>
            <person name="Reed L.K."/>
            <person name="Reenan R."/>
            <person name="Reily A."/>
            <person name="Remington K.A."/>
            <person name="Rieger T.T."/>
            <person name="Ritchie M.G."/>
            <person name="Robin C."/>
            <person name="Rogers Y.H."/>
            <person name="Rohde C."/>
            <person name="Rozas J."/>
            <person name="Rubenfield M.J."/>
            <person name="Ruiz A."/>
            <person name="Russo S."/>
            <person name="Salzberg S.L."/>
            <person name="Sanchez-Gracia A."/>
            <person name="Saranga D.J."/>
            <person name="Sato H."/>
            <person name="Schaeffer S.W."/>
            <person name="Schatz M.C."/>
            <person name="Schlenke T."/>
            <person name="Schwartz R."/>
            <person name="Segarra C."/>
            <person name="Singh R.S."/>
            <person name="Sirot L."/>
            <person name="Sirota M."/>
            <person name="Sisneros N.B."/>
            <person name="Smith C.D."/>
            <person name="Smith T.F."/>
            <person name="Spieth J."/>
            <person name="Stage D.E."/>
            <person name="Stark A."/>
            <person name="Stephan W."/>
            <person name="Strausberg R.L."/>
            <person name="Strempel S."/>
            <person name="Sturgill D."/>
            <person name="Sutton G."/>
            <person name="Sutton G.G."/>
            <person name="Tao W."/>
            <person name="Teichmann S."/>
            <person name="Tobari Y.N."/>
            <person name="Tomimura Y."/>
            <person name="Tsolas J.M."/>
            <person name="Valente V.L."/>
            <person name="Venter E."/>
            <person name="Venter J.C."/>
            <person name="Vicario S."/>
            <person name="Vieira F.G."/>
            <person name="Vilella A.J."/>
            <person name="Villasante A."/>
            <person name="Walenz B."/>
            <person name="Wang J."/>
            <person name="Wasserman M."/>
            <person name="Watts T."/>
            <person name="Wilson D."/>
            <person name="Wilson R.K."/>
            <person name="Wing R.A."/>
            <person name="Wolfner M.F."/>
            <person name="Wong A."/>
            <person name="Wong G.K."/>
            <person name="Wu C.I."/>
            <person name="Wu G."/>
            <person name="Yamamoto D."/>
            <person name="Yang H.P."/>
            <person name="Yang S.P."/>
            <person name="Yorke J.A."/>
            <person name="Yoshida K."/>
            <person name="Zdobnov E."/>
            <person name="Zhang P."/>
            <person name="Zhang Y."/>
            <person name="Zimin A.V."/>
            <person name="Baldwin J."/>
            <person name="Abdouelleil A."/>
            <person name="Abdulkadir J."/>
            <person name="Abebe A."/>
            <person name="Abera B."/>
            <person name="Abreu J."/>
            <person name="Acer S.C."/>
            <person name="Aftuck L."/>
            <person name="Alexander A."/>
            <person name="An P."/>
            <person name="Anderson E."/>
            <person name="Anderson S."/>
            <person name="Arachi H."/>
            <person name="Azer M."/>
            <person name="Bachantsang P."/>
            <person name="Barry A."/>
            <person name="Bayul T."/>
            <person name="Berlin A."/>
            <person name="Bessette D."/>
            <person name="Bloom T."/>
            <person name="Blye J."/>
            <person name="Boguslavskiy L."/>
            <person name="Bonnet C."/>
            <person name="Boukhgalter B."/>
            <person name="Bourzgui I."/>
            <person name="Brown A."/>
            <person name="Cahill P."/>
            <person name="Channer S."/>
            <person name="Cheshatsang Y."/>
            <person name="Chuda L."/>
            <person name="Citroen M."/>
            <person name="Collymore A."/>
            <person name="Cooke P."/>
            <person name="Costello M."/>
            <person name="D'Aco K."/>
            <person name="Daza R."/>
            <person name="De Haan G."/>
            <person name="DeGray S."/>
            <person name="DeMaso C."/>
            <person name="Dhargay N."/>
            <person name="Dooley K."/>
            <person name="Dooley E."/>
            <person name="Doricent M."/>
            <person name="Dorje P."/>
            <person name="Dorjee K."/>
            <person name="Dupes A."/>
            <person name="Elong R."/>
            <person name="Falk J."/>
            <person name="Farina A."/>
            <person name="Faro S."/>
            <person name="Ferguson D."/>
            <person name="Fisher S."/>
            <person name="Foley C.D."/>
            <person name="Franke A."/>
            <person name="Friedrich D."/>
            <person name="Gadbois L."/>
            <person name="Gearin G."/>
            <person name="Gearin C.R."/>
            <person name="Giannoukos G."/>
            <person name="Goode T."/>
            <person name="Graham J."/>
            <person name="Grandbois E."/>
            <person name="Grewal S."/>
            <person name="Gyaltsen K."/>
            <person name="Hafez N."/>
            <person name="Hagos B."/>
            <person name="Hall J."/>
            <person name="Henson C."/>
            <person name="Hollinger A."/>
            <person name="Honan T."/>
            <person name="Huard M.D."/>
            <person name="Hughes L."/>
            <person name="Hurhula B."/>
            <person name="Husby M.E."/>
            <person name="Kamat A."/>
            <person name="Kanga B."/>
            <person name="Kashin S."/>
            <person name="Khazanovich D."/>
            <person name="Kisner P."/>
            <person name="Lance K."/>
            <person name="Lara M."/>
            <person name="Lee W."/>
            <person name="Lennon N."/>
            <person name="Letendre F."/>
            <person name="LeVine R."/>
            <person name="Lipovsky A."/>
            <person name="Liu X."/>
            <person name="Liu J."/>
            <person name="Liu S."/>
            <person name="Lokyitsang T."/>
            <person name="Lokyitsang Y."/>
            <person name="Lubonja R."/>
            <person name="Lui A."/>
            <person name="MacDonald P."/>
            <person name="Magnisalis V."/>
            <person name="Maru K."/>
            <person name="Matthews C."/>
            <person name="McCusker W."/>
            <person name="McDonough S."/>
            <person name="Mehta T."/>
            <person name="Meldrim J."/>
            <person name="Meneus L."/>
            <person name="Mihai O."/>
            <person name="Mihalev A."/>
            <person name="Mihova T."/>
            <person name="Mittelman R."/>
            <person name="Mlenga V."/>
            <person name="Montmayeur A."/>
            <person name="Mulrain L."/>
            <person name="Navidi A."/>
            <person name="Naylor J."/>
            <person name="Negash T."/>
            <person name="Nguyen T."/>
            <person name="Nguyen N."/>
            <person name="Nicol R."/>
            <person name="Norbu C."/>
            <person name="Norbu N."/>
            <person name="Novod N."/>
            <person name="O'Neill B."/>
            <person name="Osman S."/>
            <person name="Markiewicz E."/>
            <person name="Oyono O.L."/>
            <person name="Patti C."/>
            <person name="Phunkhang P."/>
            <person name="Pierre F."/>
            <person name="Priest M."/>
            <person name="Raghuraman S."/>
            <person name="Rege F."/>
            <person name="Reyes R."/>
            <person name="Rise C."/>
            <person name="Rogov P."/>
            <person name="Ross K."/>
            <person name="Ryan E."/>
            <person name="Settipalli S."/>
            <person name="Shea T."/>
            <person name="Sherpa N."/>
            <person name="Shi L."/>
            <person name="Shih D."/>
            <person name="Sparrow T."/>
            <person name="Spaulding J."/>
            <person name="Stalker J."/>
            <person name="Stange-Thomann N."/>
            <person name="Stavropoulos S."/>
            <person name="Stone C."/>
            <person name="Strader C."/>
            <person name="Tesfaye S."/>
            <person name="Thomson T."/>
            <person name="Thoulutsang Y."/>
            <person name="Thoulutsang D."/>
            <person name="Topham K."/>
            <person name="Topping I."/>
            <person name="Tsamla T."/>
            <person name="Vassiliev H."/>
            <person name="Vo A."/>
            <person name="Wangchuk T."/>
            <person name="Wangdi T."/>
            <person name="Weiand M."/>
            <person name="Wilkinson J."/>
            <person name="Wilson A."/>
            <person name="Yadav S."/>
            <person name="Young G."/>
            <person name="Yu Q."/>
            <person name="Zembek L."/>
            <person name="Zhong D."/>
            <person name="Zimmer A."/>
            <person name="Zwirko Z."/>
            <person name="Jaffe D.B."/>
            <person name="Alvarez P."/>
            <person name="Brockman W."/>
            <person name="Butler J."/>
            <person name="Chin C."/>
            <person name="Gnerre S."/>
            <person name="Grabherr M."/>
            <person name="Kleber M."/>
            <person name="Mauceli E."/>
            <person name="MacCallum I."/>
        </authorList>
    </citation>
    <scope>NUCLEOTIDE SEQUENCE [LARGE SCALE GENOMIC DNA]</scope>
    <source>
        <strain evidence="3">Rob3c / Tucson 14021-0248.25</strain>
    </source>
</reference>
<sequence length="80" mass="8163">MDLQIVSFAHLLSKGRGIAGGVLCGLHWTPPARVAPPNDSRGREAGSAATAAGGTKSPACRRQTHDVAQTQDAGHGTTDC</sequence>
<protein>
    <submittedName>
        <fullName evidence="2">GM17551</fullName>
    </submittedName>
</protein>
<accession>B4IGD5</accession>